<organism evidence="14 15">
    <name type="scientific">Hyaloperonospora brassicae</name>
    <name type="common">Brassica downy mildew</name>
    <name type="synonym">Peronospora brassicae</name>
    <dbReference type="NCBI Taxonomy" id="162125"/>
    <lineage>
        <taxon>Eukaryota</taxon>
        <taxon>Sar</taxon>
        <taxon>Stramenopiles</taxon>
        <taxon>Oomycota</taxon>
        <taxon>Peronosporomycetes</taxon>
        <taxon>Peronosporales</taxon>
        <taxon>Peronosporaceae</taxon>
        <taxon>Hyaloperonospora</taxon>
    </lineage>
</organism>
<dbReference type="GO" id="GO:0051301">
    <property type="term" value="P:cell division"/>
    <property type="evidence" value="ECO:0007669"/>
    <property type="project" value="UniProtKB-KW"/>
</dbReference>
<dbReference type="GO" id="GO:0016887">
    <property type="term" value="F:ATP hydrolysis activity"/>
    <property type="evidence" value="ECO:0007669"/>
    <property type="project" value="InterPro"/>
</dbReference>
<evidence type="ECO:0000256" key="7">
    <source>
        <dbReference type="ARBA" id="ARBA00023054"/>
    </source>
</evidence>
<dbReference type="SUPFAM" id="SSF52540">
    <property type="entry name" value="P-loop containing nucleoside triphosphate hydrolases"/>
    <property type="match status" value="1"/>
</dbReference>
<evidence type="ECO:0000256" key="11">
    <source>
        <dbReference type="SAM" id="Coils"/>
    </source>
</evidence>
<accession>A0AAV0URY8</accession>
<dbReference type="Gene3D" id="3.30.70.1620">
    <property type="match status" value="1"/>
</dbReference>
<keyword evidence="5" id="KW-0132">Cell division</keyword>
<evidence type="ECO:0000256" key="5">
    <source>
        <dbReference type="ARBA" id="ARBA00022618"/>
    </source>
</evidence>
<feature type="coiled-coil region" evidence="11">
    <location>
        <begin position="189"/>
        <end position="247"/>
    </location>
</feature>
<dbReference type="InterPro" id="IPR010935">
    <property type="entry name" value="SMC_hinge"/>
</dbReference>
<evidence type="ECO:0000256" key="9">
    <source>
        <dbReference type="ARBA" id="ARBA00023306"/>
    </source>
</evidence>
<dbReference type="EMBL" id="CANTFL010001360">
    <property type="protein sequence ID" value="CAI5738036.1"/>
    <property type="molecule type" value="Genomic_DNA"/>
</dbReference>
<evidence type="ECO:0000313" key="15">
    <source>
        <dbReference type="Proteomes" id="UP001162031"/>
    </source>
</evidence>
<reference evidence="14" key="1">
    <citation type="submission" date="2022-12" db="EMBL/GenBank/DDBJ databases">
        <authorList>
            <person name="Webb A."/>
        </authorList>
    </citation>
    <scope>NUCLEOTIDE SEQUENCE</scope>
    <source>
        <strain evidence="14">Hp1</strain>
    </source>
</reference>
<evidence type="ECO:0000313" key="14">
    <source>
        <dbReference type="EMBL" id="CAI5738036.1"/>
    </source>
</evidence>
<dbReference type="GO" id="GO:0005524">
    <property type="term" value="F:ATP binding"/>
    <property type="evidence" value="ECO:0007669"/>
    <property type="project" value="InterPro"/>
</dbReference>
<gene>
    <name evidence="14" type="ORF">HBR001_LOCUS7352</name>
</gene>
<dbReference type="Gene3D" id="1.20.1060.20">
    <property type="match status" value="1"/>
</dbReference>
<name>A0AAV0URY8_HYABA</name>
<feature type="coiled-coil region" evidence="11">
    <location>
        <begin position="326"/>
        <end position="384"/>
    </location>
</feature>
<comment type="similarity">
    <text evidence="3">Belongs to the SMC family. SMC1 subfamily.</text>
</comment>
<evidence type="ECO:0000256" key="2">
    <source>
        <dbReference type="ARBA" id="ARBA00004286"/>
    </source>
</evidence>
<proteinExistence type="inferred from homology"/>
<keyword evidence="8 10" id="KW-0539">Nucleus</keyword>
<evidence type="ECO:0000256" key="12">
    <source>
        <dbReference type="SAM" id="MobiDB-lite"/>
    </source>
</evidence>
<dbReference type="InterPro" id="IPR028468">
    <property type="entry name" value="Smc1_ABC"/>
</dbReference>
<dbReference type="PANTHER" id="PTHR18937:SF12">
    <property type="entry name" value="STRUCTURAL MAINTENANCE OF CHROMOSOMES PROTEIN"/>
    <property type="match status" value="1"/>
</dbReference>
<comment type="subcellular location">
    <subcellularLocation>
        <location evidence="2">Chromosome</location>
    </subcellularLocation>
    <subcellularLocation>
        <location evidence="1 10">Nucleus</location>
    </subcellularLocation>
</comment>
<dbReference type="InterPro" id="IPR036277">
    <property type="entry name" value="SMC_hinge_sf"/>
</dbReference>
<feature type="coiled-coil region" evidence="11">
    <location>
        <begin position="862"/>
        <end position="931"/>
    </location>
</feature>
<dbReference type="Pfam" id="PF06470">
    <property type="entry name" value="SMC_hinge"/>
    <property type="match status" value="1"/>
</dbReference>
<dbReference type="AlphaFoldDB" id="A0AAV0URY8"/>
<dbReference type="InterPro" id="IPR024704">
    <property type="entry name" value="SMC"/>
</dbReference>
<dbReference type="GO" id="GO:0003677">
    <property type="term" value="F:DNA binding"/>
    <property type="evidence" value="ECO:0007669"/>
    <property type="project" value="TreeGrafter"/>
</dbReference>
<keyword evidence="6" id="KW-0498">Mitosis</keyword>
<dbReference type="Proteomes" id="UP001162031">
    <property type="component" value="Unassembled WGS sequence"/>
</dbReference>
<dbReference type="SMART" id="SM00968">
    <property type="entry name" value="SMC_hinge"/>
    <property type="match status" value="1"/>
</dbReference>
<evidence type="ECO:0000256" key="10">
    <source>
        <dbReference type="PIRNR" id="PIRNR005719"/>
    </source>
</evidence>
<dbReference type="CDD" id="cd03275">
    <property type="entry name" value="ABC_SMC1_euk"/>
    <property type="match status" value="1"/>
</dbReference>
<keyword evidence="15" id="KW-1185">Reference proteome</keyword>
<feature type="coiled-coil region" evidence="11">
    <location>
        <begin position="700"/>
        <end position="747"/>
    </location>
</feature>
<feature type="region of interest" description="Disordered" evidence="12">
    <location>
        <begin position="969"/>
        <end position="990"/>
    </location>
</feature>
<dbReference type="SUPFAM" id="SSF75553">
    <property type="entry name" value="Smc hinge domain"/>
    <property type="match status" value="1"/>
</dbReference>
<dbReference type="InterPro" id="IPR003395">
    <property type="entry name" value="RecF/RecN/SMC_N"/>
</dbReference>
<dbReference type="GO" id="GO:0007062">
    <property type="term" value="P:sister chromatid cohesion"/>
    <property type="evidence" value="ECO:0007669"/>
    <property type="project" value="InterPro"/>
</dbReference>
<dbReference type="GO" id="GO:0008278">
    <property type="term" value="C:cohesin complex"/>
    <property type="evidence" value="ECO:0007669"/>
    <property type="project" value="InterPro"/>
</dbReference>
<evidence type="ECO:0000256" key="8">
    <source>
        <dbReference type="ARBA" id="ARBA00023242"/>
    </source>
</evidence>
<dbReference type="GO" id="GO:0005634">
    <property type="term" value="C:nucleus"/>
    <property type="evidence" value="ECO:0007669"/>
    <property type="project" value="UniProtKB-SubCell"/>
</dbReference>
<dbReference type="InterPro" id="IPR027417">
    <property type="entry name" value="P-loop_NTPase"/>
</dbReference>
<keyword evidence="7 11" id="KW-0175">Coiled coil</keyword>
<dbReference type="PANTHER" id="PTHR18937">
    <property type="entry name" value="STRUCTURAL MAINTENANCE OF CHROMOSOMES SMC FAMILY MEMBER"/>
    <property type="match status" value="1"/>
</dbReference>
<sequence length="1250" mass="141802">MGHIARLEIKDFKSYGGSHVIGPFHRFTAVVGPNGSGKSNLMDAISFVLGVHSRQLRSTQLRDLIHRAPGDDVTDTERSASVTLVYALAADETLPAKSVSTQHLSPTETPNLILSPRELTFTRLLSDKGVGSYRLNGHDVSSETYQSQLKDIGILVKARNFLVFQGDVESIASKRPAELTKLFEQISLSDELKTEYDQLLEAKNAAEEDTIFAYKRKKGLVAEKRLVREQKEEAELFRGKLEALNTLRVEHYLWQLFQVEDDIKQREETVRQYLEANRVCLQKGEDVAQVYNEKKKQLSASFRDVKVNRGQIQAVQNEVEDIQPQLFKLREQITYARKKIAEAEAAEKTMKRRHEGKSTEVEDLKRDLQELEKAKAELDANQKRAGQGGENGALVLEGSRLEEYHRLKEAVQVQTSALRNELESILRQQTADQNKVETLTQDRQENLKMVDMLTEDRKVADERIVTMQQVIADTEHDIAQVEATLQTVDKENRSQARKKEKLSDQLTRVSNKLRDLKDDKRQSQAEARRAETLETLKRLYPGVRGRLVDLCKPIQRKYNMAVTVATGKHMDAIVVSDYRTGQDCIQYLRDFRAGSAPFIPLDRIRVKPINERFRGLGNNIKMVVDVIECDADIEPALHYAVGDTVVCESIDIARDLCFRQNEKVKAVTLDGKVVSKNGSMTGGKTQGDSRRAGRWDEKEVEALQQQKDGLVDELRALDRHGASYAKLQTLRTQLEGLHSRLSRAKADLVITQGKRPKIQARIDDAAKRVAKVIDPELHKFNAAIASRTSKITALQERINGAEDEMFAEFSEAVGVESIRVYEETVLNRHLKALEMRRKITEHEAKLCAQIEYLQSQDFGQPMLAAKEKAAREYQRLRQLSEEEAGLLKREAALSKEKKELEGQRKSLIVAVDELEKALRETGSKKAKYEERAGKIRRRIASEETVLERLKDHKTETFKRASLDQVTIPTVARKQSDRGSEDAEMEDAGGPRCLDDAELLLGKDAANQEVDFSALPDAHVVVDDKEFDEINSDYEKRIGLLLTDLDRMQPNMRALDKFDVIQHRIGKEEEELDRIKQRTLRTASQFEKVKLARYERFMKAFNHVSGVIDSTYKQLTKSSKHPLGGTAYLSLENLEEPYLSGMKYNAMPPMKRFREMEQLSGGEKTVATLALLFAIHNYRPTPFFVLDEVDAALDNVNVNKVSTYIANCDFQCVVISLKDSFYEKADALVGICKDITSQQSRSMTLDLTTFS</sequence>
<protein>
    <recommendedName>
        <fullName evidence="10">Structural maintenance of chromosomes protein</fullName>
    </recommendedName>
</protein>
<keyword evidence="4" id="KW-0158">Chromosome</keyword>
<dbReference type="Gene3D" id="3.40.50.300">
    <property type="entry name" value="P-loop containing nucleotide triphosphate hydrolases"/>
    <property type="match status" value="2"/>
</dbReference>
<keyword evidence="9" id="KW-0131">Cell cycle</keyword>
<dbReference type="Pfam" id="PF02463">
    <property type="entry name" value="SMC_N"/>
    <property type="match status" value="1"/>
</dbReference>
<comment type="caution">
    <text evidence="14">The sequence shown here is derived from an EMBL/GenBank/DDBJ whole genome shotgun (WGS) entry which is preliminary data.</text>
</comment>
<evidence type="ECO:0000256" key="6">
    <source>
        <dbReference type="ARBA" id="ARBA00022776"/>
    </source>
</evidence>
<evidence type="ECO:0000256" key="3">
    <source>
        <dbReference type="ARBA" id="ARBA00005597"/>
    </source>
</evidence>
<evidence type="ECO:0000259" key="13">
    <source>
        <dbReference type="SMART" id="SM00968"/>
    </source>
</evidence>
<dbReference type="PIRSF" id="PIRSF005719">
    <property type="entry name" value="SMC"/>
    <property type="match status" value="1"/>
</dbReference>
<evidence type="ECO:0000256" key="1">
    <source>
        <dbReference type="ARBA" id="ARBA00004123"/>
    </source>
</evidence>
<feature type="domain" description="SMC hinge" evidence="13">
    <location>
        <begin position="541"/>
        <end position="657"/>
    </location>
</feature>
<feature type="coiled-coil region" evidence="11">
    <location>
        <begin position="471"/>
        <end position="533"/>
    </location>
</feature>
<evidence type="ECO:0000256" key="4">
    <source>
        <dbReference type="ARBA" id="ARBA00022454"/>
    </source>
</evidence>